<sequence>MSDEMKVLFRQLQLAGLGIVIGAVGLLADRMPIFYIGIGVLLLGIARFVMLKKYIRDLNEKKD</sequence>
<dbReference type="EMBL" id="SRYG01000016">
    <property type="protein sequence ID" value="TGY65522.1"/>
    <property type="molecule type" value="Genomic_DNA"/>
</dbReference>
<proteinExistence type="predicted"/>
<evidence type="ECO:0000313" key="1">
    <source>
        <dbReference type="EMBL" id="TGY65522.1"/>
    </source>
</evidence>
<reference evidence="1" key="1">
    <citation type="submission" date="2019-04" db="EMBL/GenBank/DDBJ databases">
        <title>Microbes associate with the intestines of laboratory mice.</title>
        <authorList>
            <person name="Navarre W."/>
            <person name="Wong E."/>
            <person name="Huang K."/>
            <person name="Tropini C."/>
            <person name="Ng K."/>
            <person name="Yu B."/>
        </authorList>
    </citation>
    <scope>NUCLEOTIDE SEQUENCE</scope>
    <source>
        <strain evidence="1">NM09_H32</strain>
    </source>
</reference>
<protein>
    <submittedName>
        <fullName evidence="1">Uncharacterized protein</fullName>
    </submittedName>
</protein>
<accession>A0AC61R615</accession>
<evidence type="ECO:0000313" key="2">
    <source>
        <dbReference type="Proteomes" id="UP000308836"/>
    </source>
</evidence>
<comment type="caution">
    <text evidence="1">The sequence shown here is derived from an EMBL/GenBank/DDBJ whole genome shotgun (WGS) entry which is preliminary data.</text>
</comment>
<name>A0AC61R615_9FIRM</name>
<organism evidence="1 2">
    <name type="scientific">Dubosiella muris</name>
    <dbReference type="NCBI Taxonomy" id="3038133"/>
    <lineage>
        <taxon>Bacteria</taxon>
        <taxon>Bacillati</taxon>
        <taxon>Bacillota</taxon>
        <taxon>Erysipelotrichia</taxon>
        <taxon>Erysipelotrichales</taxon>
        <taxon>Erysipelotrichaceae</taxon>
        <taxon>Dubosiella</taxon>
    </lineage>
</organism>
<keyword evidence="2" id="KW-1185">Reference proteome</keyword>
<gene>
    <name evidence="1" type="ORF">E5336_08140</name>
</gene>
<dbReference type="Proteomes" id="UP000308836">
    <property type="component" value="Unassembled WGS sequence"/>
</dbReference>